<reference evidence="9 10" key="1">
    <citation type="submission" date="2017-08" db="EMBL/GenBank/DDBJ databases">
        <authorList>
            <person name="de Groot N.N."/>
        </authorList>
    </citation>
    <scope>NUCLEOTIDE SEQUENCE [LARGE SCALE GENOMIC DNA]</scope>
    <source>
        <strain evidence="9 10">JC85</strain>
    </source>
</reference>
<dbReference type="CDD" id="cd09854">
    <property type="entry name" value="PIN_VapC-like"/>
    <property type="match status" value="1"/>
</dbReference>
<evidence type="ECO:0000256" key="6">
    <source>
        <dbReference type="ARBA" id="ARBA00022842"/>
    </source>
</evidence>
<name>A0A285U5N7_9HYPH</name>
<evidence type="ECO:0000259" key="8">
    <source>
        <dbReference type="Pfam" id="PF01850"/>
    </source>
</evidence>
<evidence type="ECO:0000256" key="4">
    <source>
        <dbReference type="ARBA" id="ARBA00022723"/>
    </source>
</evidence>
<accession>A0A285U5N7</accession>
<evidence type="ECO:0000256" key="7">
    <source>
        <dbReference type="ARBA" id="ARBA00038093"/>
    </source>
</evidence>
<dbReference type="InterPro" id="IPR050556">
    <property type="entry name" value="Type_II_TA_system_RNase"/>
</dbReference>
<dbReference type="GO" id="GO:0004518">
    <property type="term" value="F:nuclease activity"/>
    <property type="evidence" value="ECO:0007669"/>
    <property type="project" value="UniProtKB-KW"/>
</dbReference>
<evidence type="ECO:0000256" key="2">
    <source>
        <dbReference type="ARBA" id="ARBA00022649"/>
    </source>
</evidence>
<keyword evidence="6" id="KW-0460">Magnesium</keyword>
<keyword evidence="3" id="KW-0540">Nuclease</keyword>
<dbReference type="InterPro" id="IPR029060">
    <property type="entry name" value="PIN-like_dom_sf"/>
</dbReference>
<dbReference type="RefSeq" id="WP_097137335.1">
    <property type="nucleotide sequence ID" value="NZ_OBQD01000003.1"/>
</dbReference>
<evidence type="ECO:0000256" key="5">
    <source>
        <dbReference type="ARBA" id="ARBA00022801"/>
    </source>
</evidence>
<keyword evidence="5" id="KW-0378">Hydrolase</keyword>
<gene>
    <name evidence="9" type="ORF">SAMN05892877_103339</name>
</gene>
<evidence type="ECO:0000313" key="9">
    <source>
        <dbReference type="EMBL" id="SOC36997.1"/>
    </source>
</evidence>
<keyword evidence="2" id="KW-1277">Toxin-antitoxin system</keyword>
<dbReference type="PANTHER" id="PTHR33653">
    <property type="entry name" value="RIBONUCLEASE VAPC2"/>
    <property type="match status" value="1"/>
</dbReference>
<evidence type="ECO:0000313" key="10">
    <source>
        <dbReference type="Proteomes" id="UP000219167"/>
    </source>
</evidence>
<comment type="cofactor">
    <cofactor evidence="1">
        <name>Mg(2+)</name>
        <dbReference type="ChEBI" id="CHEBI:18420"/>
    </cofactor>
</comment>
<keyword evidence="4" id="KW-0479">Metal-binding</keyword>
<dbReference type="EMBL" id="OBQD01000003">
    <property type="protein sequence ID" value="SOC36997.1"/>
    <property type="molecule type" value="Genomic_DNA"/>
</dbReference>
<feature type="domain" description="PIN" evidence="8">
    <location>
        <begin position="4"/>
        <end position="118"/>
    </location>
</feature>
<proteinExistence type="inferred from homology"/>
<dbReference type="InterPro" id="IPR002716">
    <property type="entry name" value="PIN_dom"/>
</dbReference>
<keyword evidence="10" id="KW-1185">Reference proteome</keyword>
<protein>
    <recommendedName>
        <fullName evidence="8">PIN domain-containing protein</fullName>
    </recommendedName>
</protein>
<evidence type="ECO:0000256" key="3">
    <source>
        <dbReference type="ARBA" id="ARBA00022722"/>
    </source>
</evidence>
<evidence type="ECO:0000256" key="1">
    <source>
        <dbReference type="ARBA" id="ARBA00001946"/>
    </source>
</evidence>
<dbReference type="SUPFAM" id="SSF88723">
    <property type="entry name" value="PIN domain-like"/>
    <property type="match status" value="1"/>
</dbReference>
<dbReference type="GO" id="GO:0016787">
    <property type="term" value="F:hydrolase activity"/>
    <property type="evidence" value="ECO:0007669"/>
    <property type="project" value="UniProtKB-KW"/>
</dbReference>
<comment type="similarity">
    <text evidence="7">Belongs to the PINc/VapC protein family.</text>
</comment>
<dbReference type="Pfam" id="PF01850">
    <property type="entry name" value="PIN"/>
    <property type="match status" value="1"/>
</dbReference>
<dbReference type="Gene3D" id="3.40.50.1010">
    <property type="entry name" value="5'-nuclease"/>
    <property type="match status" value="1"/>
</dbReference>
<dbReference type="Proteomes" id="UP000219167">
    <property type="component" value="Unassembled WGS sequence"/>
</dbReference>
<organism evidence="9 10">
    <name type="scientific">Rhizobium subbaraonis</name>
    <dbReference type="NCBI Taxonomy" id="908946"/>
    <lineage>
        <taxon>Bacteria</taxon>
        <taxon>Pseudomonadati</taxon>
        <taxon>Pseudomonadota</taxon>
        <taxon>Alphaproteobacteria</taxon>
        <taxon>Hyphomicrobiales</taxon>
        <taxon>Rhizobiaceae</taxon>
        <taxon>Rhizobium/Agrobacterium group</taxon>
        <taxon>Rhizobium</taxon>
    </lineage>
</organism>
<dbReference type="AlphaFoldDB" id="A0A285U5N7"/>
<dbReference type="PANTHER" id="PTHR33653:SF1">
    <property type="entry name" value="RIBONUCLEASE VAPC2"/>
    <property type="match status" value="1"/>
</dbReference>
<dbReference type="GO" id="GO:0046872">
    <property type="term" value="F:metal ion binding"/>
    <property type="evidence" value="ECO:0007669"/>
    <property type="project" value="UniProtKB-KW"/>
</dbReference>
<dbReference type="OrthoDB" id="9800524at2"/>
<sequence length="137" mass="15486">MATLVDTNVLVDLAVRDPLWHDWSLGHLLAAGRRGSVVINQIIYSEFSFRYEKPEEVEALLPEPEFMREGLPWPAAFAAAQAFRVYRANGGRRDKVLPDFLIGAHAVVRGHTILTRDPSGYRNYFPTVELICPETHP</sequence>